<evidence type="ECO:0000256" key="1">
    <source>
        <dbReference type="SAM" id="MobiDB-lite"/>
    </source>
</evidence>
<evidence type="ECO:0000313" key="3">
    <source>
        <dbReference type="EMBL" id="MFC3852610.1"/>
    </source>
</evidence>
<protein>
    <recommendedName>
        <fullName evidence="5">Lipoprotein</fullName>
    </recommendedName>
</protein>
<keyword evidence="4" id="KW-1185">Reference proteome</keyword>
<evidence type="ECO:0000256" key="2">
    <source>
        <dbReference type="SAM" id="SignalP"/>
    </source>
</evidence>
<dbReference type="Proteomes" id="UP001595617">
    <property type="component" value="Unassembled WGS sequence"/>
</dbReference>
<feature type="compositionally biased region" description="Basic and acidic residues" evidence="1">
    <location>
        <begin position="31"/>
        <end position="52"/>
    </location>
</feature>
<dbReference type="RefSeq" id="WP_380694909.1">
    <property type="nucleotide sequence ID" value="NZ_JBHRYR010000002.1"/>
</dbReference>
<reference evidence="4" key="1">
    <citation type="journal article" date="2019" name="Int. J. Syst. Evol. Microbiol.">
        <title>The Global Catalogue of Microorganisms (GCM) 10K type strain sequencing project: providing services to taxonomists for standard genome sequencing and annotation.</title>
        <authorList>
            <consortium name="The Broad Institute Genomics Platform"/>
            <consortium name="The Broad Institute Genome Sequencing Center for Infectious Disease"/>
            <person name="Wu L."/>
            <person name="Ma J."/>
        </authorList>
    </citation>
    <scope>NUCLEOTIDE SEQUENCE [LARGE SCALE GENOMIC DNA]</scope>
    <source>
        <strain evidence="4">IBRC 10765</strain>
    </source>
</reference>
<evidence type="ECO:0000313" key="4">
    <source>
        <dbReference type="Proteomes" id="UP001595617"/>
    </source>
</evidence>
<proteinExistence type="predicted"/>
<name>A0ABV7ZWQ1_9GAMM</name>
<sequence length="52" mass="6038">MHTKSLWLLIVVLSLTACAGKPVPEPQADDWQERMQQQRDRAFDELDRQTGQ</sequence>
<gene>
    <name evidence="3" type="ORF">ACFOOG_07165</name>
</gene>
<dbReference type="PROSITE" id="PS51257">
    <property type="entry name" value="PROKAR_LIPOPROTEIN"/>
    <property type="match status" value="1"/>
</dbReference>
<feature type="region of interest" description="Disordered" evidence="1">
    <location>
        <begin position="22"/>
        <end position="52"/>
    </location>
</feature>
<keyword evidence="2" id="KW-0732">Signal</keyword>
<feature type="chain" id="PRO_5047381415" description="Lipoprotein" evidence="2">
    <location>
        <begin position="20"/>
        <end position="52"/>
    </location>
</feature>
<comment type="caution">
    <text evidence="3">The sequence shown here is derived from an EMBL/GenBank/DDBJ whole genome shotgun (WGS) entry which is preliminary data.</text>
</comment>
<feature type="signal peptide" evidence="2">
    <location>
        <begin position="1"/>
        <end position="19"/>
    </location>
</feature>
<dbReference type="EMBL" id="JBHRYR010000002">
    <property type="protein sequence ID" value="MFC3852610.1"/>
    <property type="molecule type" value="Genomic_DNA"/>
</dbReference>
<organism evidence="3 4">
    <name type="scientific">Saccharospirillum mangrovi</name>
    <dbReference type="NCBI Taxonomy" id="2161747"/>
    <lineage>
        <taxon>Bacteria</taxon>
        <taxon>Pseudomonadati</taxon>
        <taxon>Pseudomonadota</taxon>
        <taxon>Gammaproteobacteria</taxon>
        <taxon>Oceanospirillales</taxon>
        <taxon>Saccharospirillaceae</taxon>
        <taxon>Saccharospirillum</taxon>
    </lineage>
</organism>
<accession>A0ABV7ZWQ1</accession>
<evidence type="ECO:0008006" key="5">
    <source>
        <dbReference type="Google" id="ProtNLM"/>
    </source>
</evidence>